<evidence type="ECO:0000313" key="10">
    <source>
        <dbReference type="EMBL" id="KAF7775720.1"/>
    </source>
</evidence>
<evidence type="ECO:0000256" key="7">
    <source>
        <dbReference type="RuleBase" id="RU366025"/>
    </source>
</evidence>
<feature type="domain" description="USP" evidence="9">
    <location>
        <begin position="117"/>
        <end position="416"/>
    </location>
</feature>
<accession>A0A8H7F2V8</accession>
<dbReference type="PROSITE" id="PS00972">
    <property type="entry name" value="USP_1"/>
    <property type="match status" value="1"/>
</dbReference>
<evidence type="ECO:0000256" key="5">
    <source>
        <dbReference type="ARBA" id="ARBA00022801"/>
    </source>
</evidence>
<keyword evidence="6 7" id="KW-0788">Thiol protease</keyword>
<comment type="caution">
    <text evidence="10">The sequence shown here is derived from an EMBL/GenBank/DDBJ whole genome shotgun (WGS) entry which is preliminary data.</text>
</comment>
<proteinExistence type="inferred from homology"/>
<keyword evidence="5 7" id="KW-0378">Hydrolase</keyword>
<evidence type="ECO:0000259" key="9">
    <source>
        <dbReference type="PROSITE" id="PS50235"/>
    </source>
</evidence>
<feature type="compositionally biased region" description="Polar residues" evidence="8">
    <location>
        <begin position="612"/>
        <end position="627"/>
    </location>
</feature>
<comment type="similarity">
    <text evidence="2 7">Belongs to the peptidase C19 family.</text>
</comment>
<dbReference type="Gene3D" id="3.90.70.10">
    <property type="entry name" value="Cysteine proteinases"/>
    <property type="match status" value="1"/>
</dbReference>
<name>A0A8H7F2V8_AGABI</name>
<dbReference type="InterPro" id="IPR050164">
    <property type="entry name" value="Peptidase_C19"/>
</dbReference>
<feature type="compositionally biased region" description="Basic and acidic residues" evidence="8">
    <location>
        <begin position="510"/>
        <end position="539"/>
    </location>
</feature>
<dbReference type="AlphaFoldDB" id="A0A8H7F2V8"/>
<evidence type="ECO:0000256" key="1">
    <source>
        <dbReference type="ARBA" id="ARBA00000707"/>
    </source>
</evidence>
<dbReference type="Proteomes" id="UP000629468">
    <property type="component" value="Unassembled WGS sequence"/>
</dbReference>
<organism evidence="10 11">
    <name type="scientific">Agaricus bisporus var. burnettii</name>
    <dbReference type="NCBI Taxonomy" id="192524"/>
    <lineage>
        <taxon>Eukaryota</taxon>
        <taxon>Fungi</taxon>
        <taxon>Dikarya</taxon>
        <taxon>Basidiomycota</taxon>
        <taxon>Agaricomycotina</taxon>
        <taxon>Agaricomycetes</taxon>
        <taxon>Agaricomycetidae</taxon>
        <taxon>Agaricales</taxon>
        <taxon>Agaricineae</taxon>
        <taxon>Agaricaceae</taxon>
        <taxon>Agaricus</taxon>
    </lineage>
</organism>
<dbReference type="SUPFAM" id="SSF54001">
    <property type="entry name" value="Cysteine proteinases"/>
    <property type="match status" value="1"/>
</dbReference>
<dbReference type="PROSITE" id="PS00973">
    <property type="entry name" value="USP_2"/>
    <property type="match status" value="1"/>
</dbReference>
<feature type="compositionally biased region" description="Low complexity" evidence="8">
    <location>
        <begin position="540"/>
        <end position="549"/>
    </location>
</feature>
<dbReference type="EC" id="3.4.19.12" evidence="7"/>
<evidence type="ECO:0000256" key="6">
    <source>
        <dbReference type="ARBA" id="ARBA00022807"/>
    </source>
</evidence>
<dbReference type="InterPro" id="IPR038765">
    <property type="entry name" value="Papain-like_cys_pep_sf"/>
</dbReference>
<dbReference type="InterPro" id="IPR028889">
    <property type="entry name" value="USP"/>
</dbReference>
<keyword evidence="3 7" id="KW-0645">Protease</keyword>
<feature type="compositionally biased region" description="Basic and acidic residues" evidence="8">
    <location>
        <begin position="657"/>
        <end position="669"/>
    </location>
</feature>
<dbReference type="GO" id="GO:0004843">
    <property type="term" value="F:cysteine-type deubiquitinase activity"/>
    <property type="evidence" value="ECO:0007669"/>
    <property type="project" value="UniProtKB-UniRule"/>
</dbReference>
<protein>
    <recommendedName>
        <fullName evidence="7">Ubiquitin carboxyl-terminal hydrolase</fullName>
        <ecNumber evidence="7">3.4.19.12</ecNumber>
    </recommendedName>
</protein>
<comment type="catalytic activity">
    <reaction evidence="1 7">
        <text>Thiol-dependent hydrolysis of ester, thioester, amide, peptide and isopeptide bonds formed by the C-terminal Gly of ubiquitin (a 76-residue protein attached to proteins as an intracellular targeting signal).</text>
        <dbReference type="EC" id="3.4.19.12"/>
    </reaction>
</comment>
<dbReference type="EMBL" id="JABXXO010000006">
    <property type="protein sequence ID" value="KAF7775720.1"/>
    <property type="molecule type" value="Genomic_DNA"/>
</dbReference>
<evidence type="ECO:0000256" key="2">
    <source>
        <dbReference type="ARBA" id="ARBA00009085"/>
    </source>
</evidence>
<dbReference type="Pfam" id="PF00443">
    <property type="entry name" value="UCH"/>
    <property type="match status" value="1"/>
</dbReference>
<dbReference type="GO" id="GO:0006508">
    <property type="term" value="P:proteolysis"/>
    <property type="evidence" value="ECO:0007669"/>
    <property type="project" value="UniProtKB-KW"/>
</dbReference>
<dbReference type="GO" id="GO:0005634">
    <property type="term" value="C:nucleus"/>
    <property type="evidence" value="ECO:0007669"/>
    <property type="project" value="TreeGrafter"/>
</dbReference>
<reference evidence="10 11" key="1">
    <citation type="journal article" name="Sci. Rep.">
        <title>Telomere-to-telomere assembled and centromere annotated genomes of the two main subspecies of the button mushroom Agaricus bisporus reveal especially polymorphic chromosome ends.</title>
        <authorList>
            <person name="Sonnenberg A.S.M."/>
            <person name="Sedaghat-Telgerd N."/>
            <person name="Lavrijssen B."/>
            <person name="Ohm R.A."/>
            <person name="Hendrickx P.M."/>
            <person name="Scholtmeijer K."/>
            <person name="Baars J.J.P."/>
            <person name="van Peer A."/>
        </authorList>
    </citation>
    <scope>NUCLEOTIDE SEQUENCE [LARGE SCALE GENOMIC DNA]</scope>
    <source>
        <strain evidence="10 11">H119_p4</strain>
    </source>
</reference>
<feature type="compositionally biased region" description="Basic residues" evidence="8">
    <location>
        <begin position="708"/>
        <end position="718"/>
    </location>
</feature>
<evidence type="ECO:0000256" key="4">
    <source>
        <dbReference type="ARBA" id="ARBA00022786"/>
    </source>
</evidence>
<evidence type="ECO:0000313" key="11">
    <source>
        <dbReference type="Proteomes" id="UP000629468"/>
    </source>
</evidence>
<feature type="compositionally biased region" description="Basic and acidic residues" evidence="8">
    <location>
        <begin position="586"/>
        <end position="595"/>
    </location>
</feature>
<evidence type="ECO:0000256" key="3">
    <source>
        <dbReference type="ARBA" id="ARBA00022670"/>
    </source>
</evidence>
<dbReference type="PROSITE" id="PS50235">
    <property type="entry name" value="USP_3"/>
    <property type="match status" value="1"/>
</dbReference>
<dbReference type="PANTHER" id="PTHR24006:SF758">
    <property type="entry name" value="UBIQUITIN CARBOXYL-TERMINAL HYDROLASE 36"/>
    <property type="match status" value="1"/>
</dbReference>
<dbReference type="FunFam" id="3.90.70.10:FF:000119">
    <property type="entry name" value="Ubiquitin specific peptidase 36"/>
    <property type="match status" value="1"/>
</dbReference>
<evidence type="ECO:0000256" key="8">
    <source>
        <dbReference type="SAM" id="MobiDB-lite"/>
    </source>
</evidence>
<dbReference type="InterPro" id="IPR018200">
    <property type="entry name" value="USP_CS"/>
</dbReference>
<feature type="region of interest" description="Disordered" evidence="8">
    <location>
        <begin position="433"/>
        <end position="718"/>
    </location>
</feature>
<dbReference type="GO" id="GO:0016579">
    <property type="term" value="P:protein deubiquitination"/>
    <property type="evidence" value="ECO:0007669"/>
    <property type="project" value="InterPro"/>
</dbReference>
<dbReference type="CDD" id="cd02661">
    <property type="entry name" value="Peptidase_C19E"/>
    <property type="match status" value="1"/>
</dbReference>
<dbReference type="GO" id="GO:0005829">
    <property type="term" value="C:cytosol"/>
    <property type="evidence" value="ECO:0007669"/>
    <property type="project" value="TreeGrafter"/>
</dbReference>
<sequence length="718" mass="78649">MMLASPLLLPASFSPKISTSTQEDALSFRPARDVEAFNSLLPPPIEFVEGSSSGTLAIPEGKYQPINASPKLTREKIEPTPLSPAGPITPGTKQAAVTPSPAAAIDLSWPESCDHACGLYNTGNTCFLNSALQCLLHTPPLLRQVFSHNKEKCKTGDRFCMVCAFRQVTVQAHKGSSPFSPSPVSGRLQTIAKHMRRGRQEDSHEFLRYAIDAMQKSCLAGFPPKAEAKLGEATWVHKIFGGRLRSRVSCQNCDHNSDTFDRILDLSLDIMRADSLKEALRSFISPDFLKGADKYKCEKCKKHVNAEKRFTIHEAPSVLTVHLKRFSPLGRKIGHHVIYDEHLNLQPYMSKGQYGFTYSLYGVICHAGGGPNSGHYFAFVKSRSGRWYEMNDEMASPISGPPVSKKTAYILFYMRDKGQGLQAVIKGGEVNGVHKDKEKEGGGLLAGMKKRREREEDGVTNNAEEEDLGEKVGSLPSNFIGPLLPSPMDRSSGSPTKKAKTNHDSAGSEGAKEEKKIDPQAEKVKRKIEAAKASKEAKARSALALLESYDSSDEDSDRDVNVVMNGKSKRLSKARALVESDDEEAVGDKGEDRGTKPPSSPISQFSERLLSSPISTNNFYGPTQSSGKKGFTPHVNGKTSSVPSKSLSSDDEGETNPDERSQKHLDQNRQKHRVSMGSPGKKYKRGLFNPYSCIGSSNSGGRMNTYGKRSHRKKARGL</sequence>
<dbReference type="PANTHER" id="PTHR24006">
    <property type="entry name" value="UBIQUITIN CARBOXYL-TERMINAL HYDROLASE"/>
    <property type="match status" value="1"/>
</dbReference>
<gene>
    <name evidence="10" type="ORF">Agabi119p4_4113</name>
</gene>
<keyword evidence="4 7" id="KW-0833">Ubl conjugation pathway</keyword>
<dbReference type="InterPro" id="IPR001394">
    <property type="entry name" value="Peptidase_C19_UCH"/>
</dbReference>